<organism evidence="2 3">
    <name type="scientific">Amycolatopsis pithecellobii</name>
    <dbReference type="NCBI Taxonomy" id="664692"/>
    <lineage>
        <taxon>Bacteria</taxon>
        <taxon>Bacillati</taxon>
        <taxon>Actinomycetota</taxon>
        <taxon>Actinomycetes</taxon>
        <taxon>Pseudonocardiales</taxon>
        <taxon>Pseudonocardiaceae</taxon>
        <taxon>Amycolatopsis</taxon>
    </lineage>
</organism>
<gene>
    <name evidence="2" type="ORF">GKO32_24740</name>
</gene>
<dbReference type="RefSeq" id="WP_154759302.1">
    <property type="nucleotide sequence ID" value="NZ_WMBA01000044.1"/>
</dbReference>
<comment type="caution">
    <text evidence="2">The sequence shown here is derived from an EMBL/GenBank/DDBJ whole genome shotgun (WGS) entry which is preliminary data.</text>
</comment>
<name>A0A6N7Z7F3_9PSEU</name>
<proteinExistence type="predicted"/>
<evidence type="ECO:0000313" key="2">
    <source>
        <dbReference type="EMBL" id="MTD57161.1"/>
    </source>
</evidence>
<accession>A0A6N7Z7F3</accession>
<evidence type="ECO:0000256" key="1">
    <source>
        <dbReference type="SAM" id="MobiDB-lite"/>
    </source>
</evidence>
<reference evidence="2 3" key="1">
    <citation type="submission" date="2019-11" db="EMBL/GenBank/DDBJ databases">
        <title>Draft genome of Amycolatopsis RM579.</title>
        <authorList>
            <person name="Duangmal K."/>
            <person name="Mingma R."/>
        </authorList>
    </citation>
    <scope>NUCLEOTIDE SEQUENCE [LARGE SCALE GENOMIC DNA]</scope>
    <source>
        <strain evidence="2 3">RM579</strain>
    </source>
</reference>
<sequence>MFRKLWQRIMSILMESPELSDGAEVLVPRFMNKHEWALNEQLRSQLRPNDDPDDTPPPKDAA</sequence>
<dbReference type="EMBL" id="WMBA01000044">
    <property type="protein sequence ID" value="MTD57161.1"/>
    <property type="molecule type" value="Genomic_DNA"/>
</dbReference>
<dbReference type="Proteomes" id="UP000440096">
    <property type="component" value="Unassembled WGS sequence"/>
</dbReference>
<feature type="region of interest" description="Disordered" evidence="1">
    <location>
        <begin position="42"/>
        <end position="62"/>
    </location>
</feature>
<evidence type="ECO:0000313" key="3">
    <source>
        <dbReference type="Proteomes" id="UP000440096"/>
    </source>
</evidence>
<protein>
    <submittedName>
        <fullName evidence="2">Uncharacterized protein</fullName>
    </submittedName>
</protein>
<dbReference type="AlphaFoldDB" id="A0A6N7Z7F3"/>
<keyword evidence="3" id="KW-1185">Reference proteome</keyword>